<reference evidence="1 2" key="1">
    <citation type="journal article" date="2020" name="Nat. Food">
        <title>A phased Vanilla planifolia genome enables genetic improvement of flavour and production.</title>
        <authorList>
            <person name="Hasing T."/>
            <person name="Tang H."/>
            <person name="Brym M."/>
            <person name="Khazi F."/>
            <person name="Huang T."/>
            <person name="Chambers A.H."/>
        </authorList>
    </citation>
    <scope>NUCLEOTIDE SEQUENCE [LARGE SCALE GENOMIC DNA]</scope>
    <source>
        <tissue evidence="1">Leaf</tissue>
    </source>
</reference>
<accession>A0A835UNJ1</accession>
<evidence type="ECO:0000313" key="2">
    <source>
        <dbReference type="Proteomes" id="UP000636800"/>
    </source>
</evidence>
<protein>
    <submittedName>
        <fullName evidence="1">Uncharacterized protein</fullName>
    </submittedName>
</protein>
<gene>
    <name evidence="1" type="ORF">HPP92_016524</name>
</gene>
<name>A0A835UNJ1_VANPL</name>
<dbReference type="AlphaFoldDB" id="A0A835UNJ1"/>
<organism evidence="1 2">
    <name type="scientific">Vanilla planifolia</name>
    <name type="common">Vanilla</name>
    <dbReference type="NCBI Taxonomy" id="51239"/>
    <lineage>
        <taxon>Eukaryota</taxon>
        <taxon>Viridiplantae</taxon>
        <taxon>Streptophyta</taxon>
        <taxon>Embryophyta</taxon>
        <taxon>Tracheophyta</taxon>
        <taxon>Spermatophyta</taxon>
        <taxon>Magnoliopsida</taxon>
        <taxon>Liliopsida</taxon>
        <taxon>Asparagales</taxon>
        <taxon>Orchidaceae</taxon>
        <taxon>Vanilloideae</taxon>
        <taxon>Vanilleae</taxon>
        <taxon>Vanilla</taxon>
    </lineage>
</organism>
<keyword evidence="2" id="KW-1185">Reference proteome</keyword>
<proteinExistence type="predicted"/>
<comment type="caution">
    <text evidence="1">The sequence shown here is derived from an EMBL/GenBank/DDBJ whole genome shotgun (WGS) entry which is preliminary data.</text>
</comment>
<dbReference type="EMBL" id="JADCNL010000008">
    <property type="protein sequence ID" value="KAG0469824.1"/>
    <property type="molecule type" value="Genomic_DNA"/>
</dbReference>
<dbReference type="Proteomes" id="UP000636800">
    <property type="component" value="Unassembled WGS sequence"/>
</dbReference>
<evidence type="ECO:0000313" key="1">
    <source>
        <dbReference type="EMBL" id="KAG0469824.1"/>
    </source>
</evidence>
<dbReference type="OrthoDB" id="1933066at2759"/>
<sequence>MKRTWRAHRREIRNAFSFAAAHNGVGEGRWASKRGPTLEWMSFLRRWDTGQIIPDMARRGAKARTAGGGVGQRRAG</sequence>